<dbReference type="SUPFAM" id="SSF55550">
    <property type="entry name" value="SH2 domain"/>
    <property type="match status" value="1"/>
</dbReference>
<protein>
    <recommendedName>
        <fullName evidence="9">Tyrosine-protein kinase</fullName>
        <ecNumber evidence="9">2.7.10.2</ecNumber>
    </recommendedName>
</protein>
<feature type="compositionally biased region" description="Polar residues" evidence="10">
    <location>
        <begin position="1"/>
        <end position="17"/>
    </location>
</feature>
<dbReference type="Bgee" id="WBGene00013801">
    <property type="expression patterns" value="Expressed in adult organism and 2 other cell types or tissues"/>
</dbReference>
<dbReference type="Proteomes" id="UP000001940">
    <property type="component" value="Chromosome IV"/>
</dbReference>
<evidence type="ECO:0000256" key="1">
    <source>
        <dbReference type="ARBA" id="ARBA00022679"/>
    </source>
</evidence>
<keyword evidence="7" id="KW-0727">SH2 domain</keyword>
<keyword evidence="5 9" id="KW-0829">Tyrosine-protein kinase</keyword>
<dbReference type="AlphaFoldDB" id="H8ESG3"/>
<keyword evidence="4 8" id="KW-0067">ATP-binding</keyword>
<dbReference type="OMA" id="REENNIC"/>
<dbReference type="OrthoDB" id="3256376at2759"/>
<evidence type="ECO:0000259" key="11">
    <source>
        <dbReference type="PROSITE" id="PS50001"/>
    </source>
</evidence>
<keyword evidence="3 9" id="KW-0418">Kinase</keyword>
<dbReference type="EC" id="2.7.10.2" evidence="9"/>
<dbReference type="SMR" id="H8ESG3"/>
<dbReference type="PROSITE" id="PS00109">
    <property type="entry name" value="PROTEIN_KINASE_TYR"/>
    <property type="match status" value="1"/>
</dbReference>
<dbReference type="GO" id="GO:0005886">
    <property type="term" value="C:plasma membrane"/>
    <property type="evidence" value="ECO:0000318"/>
    <property type="project" value="GO_Central"/>
</dbReference>
<evidence type="ECO:0000256" key="2">
    <source>
        <dbReference type="ARBA" id="ARBA00022741"/>
    </source>
</evidence>
<accession>H8ESG3</accession>
<dbReference type="SMART" id="SM00219">
    <property type="entry name" value="TyrKc"/>
    <property type="match status" value="1"/>
</dbReference>
<dbReference type="InParanoid" id="H8ESG3"/>
<evidence type="ECO:0000256" key="5">
    <source>
        <dbReference type="ARBA" id="ARBA00023137"/>
    </source>
</evidence>
<feature type="domain" description="SH2" evidence="11">
    <location>
        <begin position="70"/>
        <end position="164"/>
    </location>
</feature>
<dbReference type="InterPro" id="IPR017441">
    <property type="entry name" value="Protein_kinase_ATP_BS"/>
</dbReference>
<feature type="compositionally biased region" description="Basic and acidic residues" evidence="10">
    <location>
        <begin position="18"/>
        <end position="34"/>
    </location>
</feature>
<dbReference type="SMART" id="SM00252">
    <property type="entry name" value="SH2"/>
    <property type="match status" value="1"/>
</dbReference>
<evidence type="ECO:0000313" key="15">
    <source>
        <dbReference type="WormBase" id="Y116A8C.24b"/>
    </source>
</evidence>
<keyword evidence="2 8" id="KW-0547">Nucleotide-binding</keyword>
<keyword evidence="14" id="KW-1185">Reference proteome</keyword>
<dbReference type="Pfam" id="PF07714">
    <property type="entry name" value="PK_Tyr_Ser-Thr"/>
    <property type="match status" value="1"/>
</dbReference>
<dbReference type="PhylomeDB" id="H8ESG3"/>
<dbReference type="GO" id="GO:0004713">
    <property type="term" value="F:protein tyrosine kinase activity"/>
    <property type="evidence" value="ECO:0000318"/>
    <property type="project" value="GO_Central"/>
</dbReference>
<dbReference type="PeptideAtlas" id="H8ESG3"/>
<dbReference type="PROSITE" id="PS00107">
    <property type="entry name" value="PROTEIN_KINASE_ATP"/>
    <property type="match status" value="1"/>
</dbReference>
<dbReference type="CDD" id="cd00192">
    <property type="entry name" value="PTKc"/>
    <property type="match status" value="1"/>
</dbReference>
<dbReference type="FunCoup" id="H8ESG3">
    <property type="interactions" value="6"/>
</dbReference>
<evidence type="ECO:0000256" key="6">
    <source>
        <dbReference type="ARBA" id="ARBA00051245"/>
    </source>
</evidence>
<dbReference type="InterPro" id="IPR036860">
    <property type="entry name" value="SH2_dom_sf"/>
</dbReference>
<dbReference type="AGR" id="WB:WBGene00013801"/>
<feature type="domain" description="Protein kinase" evidence="12">
    <location>
        <begin position="179"/>
        <end position="458"/>
    </location>
</feature>
<organism evidence="13 14">
    <name type="scientific">Caenorhabditis elegans</name>
    <dbReference type="NCBI Taxonomy" id="6239"/>
    <lineage>
        <taxon>Eukaryota</taxon>
        <taxon>Metazoa</taxon>
        <taxon>Ecdysozoa</taxon>
        <taxon>Nematoda</taxon>
        <taxon>Chromadorea</taxon>
        <taxon>Rhabditida</taxon>
        <taxon>Rhabditina</taxon>
        <taxon>Rhabditomorpha</taxon>
        <taxon>Rhabditoidea</taxon>
        <taxon>Rhabditidae</taxon>
        <taxon>Peloderinae</taxon>
        <taxon>Caenorhabditis</taxon>
    </lineage>
</organism>
<keyword evidence="1 9" id="KW-0808">Transferase</keyword>
<feature type="region of interest" description="Disordered" evidence="10">
    <location>
        <begin position="1"/>
        <end position="39"/>
    </location>
</feature>
<dbReference type="STRING" id="6239.Y116A8C.24b.1"/>
<dbReference type="RefSeq" id="NP_001255917.1">
    <property type="nucleotide sequence ID" value="NM_001268988.1"/>
</dbReference>
<dbReference type="InterPro" id="IPR008266">
    <property type="entry name" value="Tyr_kinase_AS"/>
</dbReference>
<dbReference type="CDD" id="cd00173">
    <property type="entry name" value="SH2"/>
    <property type="match status" value="1"/>
</dbReference>
<dbReference type="PANTHER" id="PTHR24418">
    <property type="entry name" value="TYROSINE-PROTEIN KINASE"/>
    <property type="match status" value="1"/>
</dbReference>
<evidence type="ECO:0000256" key="8">
    <source>
        <dbReference type="PROSITE-ProRule" id="PRU10141"/>
    </source>
</evidence>
<evidence type="ECO:0000313" key="13">
    <source>
        <dbReference type="EMBL" id="CCG28266.1"/>
    </source>
</evidence>
<evidence type="ECO:0000313" key="14">
    <source>
        <dbReference type="Proteomes" id="UP000001940"/>
    </source>
</evidence>
<evidence type="ECO:0000256" key="3">
    <source>
        <dbReference type="ARBA" id="ARBA00022777"/>
    </source>
</evidence>
<reference evidence="13 14" key="1">
    <citation type="journal article" date="1998" name="Science">
        <title>Genome sequence of the nematode C. elegans: a platform for investigating biology.</title>
        <authorList>
            <consortium name="The C. elegans sequencing consortium"/>
            <person name="Sulson J.E."/>
            <person name="Waterston R."/>
        </authorList>
    </citation>
    <scope>NUCLEOTIDE SEQUENCE [LARGE SCALE GENOMIC DNA]</scope>
    <source>
        <strain evidence="13 14">Bristol N2</strain>
    </source>
</reference>
<sequence>MKKPSKCQSPGDSSISAKENDAQSNRSRDSKVAPKSEGLATGLDETEWKSRLTTPEIVLKEIRTLEGVSYYHGMVARDLVESKLTRCGDYLIRATDNRIMEFEFILSFFNKKRIHSHLTIKCDVEAGKWALGLLSVNQFSSVVDLTNFYKTNPIGAGFFLKRAISKGKYMIAHDRIKYSPKDDLLGTGNFSDVFRGKIELENQMVNVALKTTKLLDDTMDPTKNVKANKIKKEMIQEAEVMSQLRHANVTSFFGIAVDRLPILLIIEFCNGGNLQGHLIKFGDRIGTNERFLYLHDASAGLNYIHAMSITHRDIAARNCLISVNGFVKLSDFGMGLKVRRNESAKKVAEDDDGKENKEPKLPVRWMSPELVDTPDAFSKMSDMWSLGILAYEIFTNATKPFFNLDDTDVMQTVKSGKHPPLPLSMGPDLIRLLKDVLVAAPTQRTTADKFYNELHVLCTQKGALSLNGLTINQIRGISRKRVEHVTFRKLSYAIRMVTREIGVMHHRRCWLMLFGGERSEVSSRTGSF</sequence>
<evidence type="ECO:0000256" key="10">
    <source>
        <dbReference type="SAM" id="MobiDB-lite"/>
    </source>
</evidence>
<gene>
    <name evidence="13" type="ORF">CELE_Y116A8C.24</name>
    <name evidence="13 15" type="ORF">Y116A8C.24</name>
</gene>
<name>H8ESG3_CAEEL</name>
<dbReference type="Gene3D" id="3.30.505.10">
    <property type="entry name" value="SH2 domain"/>
    <property type="match status" value="1"/>
</dbReference>
<dbReference type="InterPro" id="IPR000980">
    <property type="entry name" value="SH2"/>
</dbReference>
<dbReference type="PROSITE" id="PS50011">
    <property type="entry name" value="PROTEIN_KINASE_DOM"/>
    <property type="match status" value="1"/>
</dbReference>
<dbReference type="eggNOG" id="KOG0194">
    <property type="taxonomic scope" value="Eukaryota"/>
</dbReference>
<dbReference type="CTD" id="178481"/>
<evidence type="ECO:0000256" key="4">
    <source>
        <dbReference type="ARBA" id="ARBA00022840"/>
    </source>
</evidence>
<dbReference type="PaxDb" id="6239-Y116A8C.24b"/>
<dbReference type="WormBase" id="Y116A8C.24b">
    <property type="protein sequence ID" value="CE47454"/>
    <property type="gene ID" value="WBGene00013801"/>
</dbReference>
<evidence type="ECO:0000259" key="12">
    <source>
        <dbReference type="PROSITE" id="PS50011"/>
    </source>
</evidence>
<proteinExistence type="inferred from homology"/>
<dbReference type="InterPro" id="IPR050198">
    <property type="entry name" value="Non-receptor_tyrosine_kinases"/>
</dbReference>
<comment type="catalytic activity">
    <reaction evidence="6 9">
        <text>L-tyrosyl-[protein] + ATP = O-phospho-L-tyrosyl-[protein] + ADP + H(+)</text>
        <dbReference type="Rhea" id="RHEA:10596"/>
        <dbReference type="Rhea" id="RHEA-COMP:10136"/>
        <dbReference type="Rhea" id="RHEA-COMP:20101"/>
        <dbReference type="ChEBI" id="CHEBI:15378"/>
        <dbReference type="ChEBI" id="CHEBI:30616"/>
        <dbReference type="ChEBI" id="CHEBI:46858"/>
        <dbReference type="ChEBI" id="CHEBI:61978"/>
        <dbReference type="ChEBI" id="CHEBI:456216"/>
        <dbReference type="EC" id="2.7.10.2"/>
    </reaction>
</comment>
<dbReference type="EMBL" id="BX284604">
    <property type="protein sequence ID" value="CCG28266.1"/>
    <property type="molecule type" value="Genomic_DNA"/>
</dbReference>
<dbReference type="HOGENOM" id="CLU_000288_7_2_1"/>
<dbReference type="Gene3D" id="1.10.510.10">
    <property type="entry name" value="Transferase(Phosphotransferase) domain 1"/>
    <property type="match status" value="1"/>
</dbReference>
<dbReference type="InterPro" id="IPR001245">
    <property type="entry name" value="Ser-Thr/Tyr_kinase_cat_dom"/>
</dbReference>
<dbReference type="GO" id="GO:0004715">
    <property type="term" value="F:non-membrane spanning protein tyrosine kinase activity"/>
    <property type="evidence" value="ECO:0007669"/>
    <property type="project" value="UniProtKB-EC"/>
</dbReference>
<dbReference type="GO" id="GO:0005524">
    <property type="term" value="F:ATP binding"/>
    <property type="evidence" value="ECO:0007669"/>
    <property type="project" value="UniProtKB-UniRule"/>
</dbReference>
<dbReference type="GeneID" id="178481"/>
<evidence type="ECO:0000256" key="9">
    <source>
        <dbReference type="RuleBase" id="RU362096"/>
    </source>
</evidence>
<dbReference type="KEGG" id="cel:CELE_Y116A8C.24"/>
<dbReference type="Gene3D" id="3.30.200.20">
    <property type="entry name" value="Phosphorylase Kinase, domain 1"/>
    <property type="match status" value="1"/>
</dbReference>
<dbReference type="SUPFAM" id="SSF56112">
    <property type="entry name" value="Protein kinase-like (PK-like)"/>
    <property type="match status" value="1"/>
</dbReference>
<dbReference type="PROSITE" id="PS50001">
    <property type="entry name" value="SH2"/>
    <property type="match status" value="1"/>
</dbReference>
<comment type="similarity">
    <text evidence="9">Belongs to the protein kinase superfamily. Tyr protein kinase family.</text>
</comment>
<evidence type="ECO:0000256" key="7">
    <source>
        <dbReference type="PROSITE-ProRule" id="PRU00191"/>
    </source>
</evidence>
<dbReference type="InterPro" id="IPR020635">
    <property type="entry name" value="Tyr_kinase_cat_dom"/>
</dbReference>
<dbReference type="InterPro" id="IPR000719">
    <property type="entry name" value="Prot_kinase_dom"/>
</dbReference>
<feature type="binding site" evidence="8">
    <location>
        <position position="210"/>
    </location>
    <ligand>
        <name>ATP</name>
        <dbReference type="ChEBI" id="CHEBI:30616"/>
    </ligand>
</feature>
<dbReference type="FunFam" id="1.10.510.10:FF:002137">
    <property type="entry name" value="Tyrosine-protein kinase"/>
    <property type="match status" value="1"/>
</dbReference>
<dbReference type="InterPro" id="IPR011009">
    <property type="entry name" value="Kinase-like_dom_sf"/>
</dbReference>